<keyword evidence="1" id="KW-0812">Transmembrane</keyword>
<dbReference type="AlphaFoldDB" id="A9KPU6"/>
<dbReference type="HOGENOM" id="CLU_037198_0_0_9"/>
<evidence type="ECO:0000313" key="2">
    <source>
        <dbReference type="EMBL" id="ABX41845.1"/>
    </source>
</evidence>
<dbReference type="eggNOG" id="COG4705">
    <property type="taxonomic scope" value="Bacteria"/>
</dbReference>
<feature type="transmembrane region" description="Helical" evidence="1">
    <location>
        <begin position="272"/>
        <end position="293"/>
    </location>
</feature>
<feature type="transmembrane region" description="Helical" evidence="1">
    <location>
        <begin position="99"/>
        <end position="119"/>
    </location>
</feature>
<accession>A9KPU6</accession>
<name>A9KPU6_LACP7</name>
<dbReference type="RefSeq" id="WP_012199499.1">
    <property type="nucleotide sequence ID" value="NC_010001.1"/>
</dbReference>
<feature type="transmembrane region" description="Helical" evidence="1">
    <location>
        <begin position="37"/>
        <end position="63"/>
    </location>
</feature>
<feature type="transmembrane region" description="Helical" evidence="1">
    <location>
        <begin position="12"/>
        <end position="31"/>
    </location>
</feature>
<keyword evidence="3" id="KW-1185">Reference proteome</keyword>
<sequence>MQKTKYEVMLNKVPEVTIFFWIIKVLCTTVGETVSDFLNVTLGLGLNVTSVVMGVLLAVALVFQFRAKKYMPGLYWMNVALLSVFGTLVTDTLTDALGLPLEISTVGFSICLLLTFLVWHHYEKTLSIHLIYTVRREAFYWLAILFTFALGTASGDLMAEGLGLGYLPTGIIVCAVIICVGIGYKLGLDSVLSFWIAYIMTRPLGASLGDFLSQPKSNGGLGLGTTSTSVIFLAAILATVVFLIVTKKDIRELSTSDQMPTGETSSKSNRRVLIQTIAVICILALLSGSGYVIRQASLANNTNSSVSWSDMSQFVTIEEDVLVLVNNGDFSAAKTRVKDLETTWDQSAAVLKAADKERWKQADSGIDAVLHEIRAGKPDMDSSKIALENSMNMFK</sequence>
<reference evidence="3" key="1">
    <citation type="submission" date="2007-11" db="EMBL/GenBank/DDBJ databases">
        <title>Complete genome sequence of Clostridium phytofermentans ISDg.</title>
        <authorList>
            <person name="Leschine S.B."/>
            <person name="Warnick T.A."/>
            <person name="Blanchard J.L."/>
            <person name="Schnell D.J."/>
            <person name="Petit E.L."/>
            <person name="LaTouf W.G."/>
            <person name="Copeland A."/>
            <person name="Lucas S."/>
            <person name="Lapidus A."/>
            <person name="Barry K."/>
            <person name="Glavina del Rio T."/>
            <person name="Dalin E."/>
            <person name="Tice H."/>
            <person name="Pitluck S."/>
            <person name="Kiss H."/>
            <person name="Brettin T."/>
            <person name="Bruce D."/>
            <person name="Detter J.C."/>
            <person name="Han C."/>
            <person name="Kuske C."/>
            <person name="Schmutz J."/>
            <person name="Larimer F."/>
            <person name="Land M."/>
            <person name="Hauser L."/>
            <person name="Kyrpides N."/>
            <person name="Kim E.A."/>
            <person name="Richardson P."/>
        </authorList>
    </citation>
    <scope>NUCLEOTIDE SEQUENCE [LARGE SCALE GENOMIC DNA]</scope>
    <source>
        <strain evidence="3">ATCC 700394 / DSM 18823 / ISDg</strain>
    </source>
</reference>
<gene>
    <name evidence="2" type="ordered locus">Cphy_1471</name>
</gene>
<dbReference type="OrthoDB" id="9794709at2"/>
<feature type="transmembrane region" description="Helical" evidence="1">
    <location>
        <begin position="221"/>
        <end position="245"/>
    </location>
</feature>
<dbReference type="Pfam" id="PF03988">
    <property type="entry name" value="DUF347"/>
    <property type="match status" value="4"/>
</dbReference>
<protein>
    <recommendedName>
        <fullName evidence="4">Membrane-anchored protein</fullName>
    </recommendedName>
</protein>
<evidence type="ECO:0000313" key="3">
    <source>
        <dbReference type="Proteomes" id="UP000000370"/>
    </source>
</evidence>
<evidence type="ECO:0000256" key="1">
    <source>
        <dbReference type="SAM" id="Phobius"/>
    </source>
</evidence>
<feature type="transmembrane region" description="Helical" evidence="1">
    <location>
        <begin position="165"/>
        <end position="184"/>
    </location>
</feature>
<proteinExistence type="predicted"/>
<dbReference type="KEGG" id="cpy:Cphy_1471"/>
<evidence type="ECO:0008006" key="4">
    <source>
        <dbReference type="Google" id="ProtNLM"/>
    </source>
</evidence>
<keyword evidence="1" id="KW-0472">Membrane</keyword>
<dbReference type="EMBL" id="CP000885">
    <property type="protein sequence ID" value="ABX41845.1"/>
    <property type="molecule type" value="Genomic_DNA"/>
</dbReference>
<feature type="transmembrane region" description="Helical" evidence="1">
    <location>
        <begin position="191"/>
        <end position="209"/>
    </location>
</feature>
<feature type="transmembrane region" description="Helical" evidence="1">
    <location>
        <begin position="139"/>
        <end position="159"/>
    </location>
</feature>
<dbReference type="STRING" id="357809.Cphy_1471"/>
<keyword evidence="1" id="KW-1133">Transmembrane helix</keyword>
<dbReference type="Proteomes" id="UP000000370">
    <property type="component" value="Chromosome"/>
</dbReference>
<feature type="transmembrane region" description="Helical" evidence="1">
    <location>
        <begin position="75"/>
        <end position="93"/>
    </location>
</feature>
<dbReference type="InterPro" id="IPR007136">
    <property type="entry name" value="DUF347"/>
</dbReference>
<organism evidence="2 3">
    <name type="scientific">Lachnoclostridium phytofermentans (strain ATCC 700394 / DSM 18823 / ISDg)</name>
    <name type="common">Clostridium phytofermentans</name>
    <dbReference type="NCBI Taxonomy" id="357809"/>
    <lineage>
        <taxon>Bacteria</taxon>
        <taxon>Bacillati</taxon>
        <taxon>Bacillota</taxon>
        <taxon>Clostridia</taxon>
        <taxon>Lachnospirales</taxon>
        <taxon>Lachnospiraceae</taxon>
    </lineage>
</organism>